<dbReference type="SUPFAM" id="SSF56399">
    <property type="entry name" value="ADP-ribosylation"/>
    <property type="match status" value="1"/>
</dbReference>
<dbReference type="GO" id="GO:0003950">
    <property type="term" value="F:NAD+ poly-ADP-ribosyltransferase activity"/>
    <property type="evidence" value="ECO:0007669"/>
    <property type="project" value="InterPro"/>
</dbReference>
<evidence type="ECO:0000259" key="5">
    <source>
        <dbReference type="PROSITE" id="PS51059"/>
    </source>
</evidence>
<dbReference type="PANTHER" id="PTHR32263">
    <property type="entry name" value="INACTIVE POLY [ADP-RIBOSE] POLYMERASE SRO4-RELATED"/>
    <property type="match status" value="1"/>
</dbReference>
<organism evidence="7 8">
    <name type="scientific">Escallonia herrerae</name>
    <dbReference type="NCBI Taxonomy" id="1293975"/>
    <lineage>
        <taxon>Eukaryota</taxon>
        <taxon>Viridiplantae</taxon>
        <taxon>Streptophyta</taxon>
        <taxon>Embryophyta</taxon>
        <taxon>Tracheophyta</taxon>
        <taxon>Spermatophyta</taxon>
        <taxon>Magnoliopsida</taxon>
        <taxon>eudicotyledons</taxon>
        <taxon>Gunneridae</taxon>
        <taxon>Pentapetalae</taxon>
        <taxon>asterids</taxon>
        <taxon>campanulids</taxon>
        <taxon>Escalloniales</taxon>
        <taxon>Escalloniaceae</taxon>
        <taxon>Escallonia</taxon>
    </lineage>
</organism>
<proteinExistence type="predicted"/>
<dbReference type="Proteomes" id="UP001188597">
    <property type="component" value="Unassembled WGS sequence"/>
</dbReference>
<dbReference type="InterPro" id="IPR044964">
    <property type="entry name" value="RCD1/SRO1-5"/>
</dbReference>
<dbReference type="GO" id="GO:0005634">
    <property type="term" value="C:nucleus"/>
    <property type="evidence" value="ECO:0007669"/>
    <property type="project" value="UniProtKB-SubCell"/>
</dbReference>
<evidence type="ECO:0000256" key="1">
    <source>
        <dbReference type="ARBA" id="ARBA00004123"/>
    </source>
</evidence>
<dbReference type="EMBL" id="JAVXUP010000392">
    <property type="protein sequence ID" value="KAK3029136.1"/>
    <property type="molecule type" value="Genomic_DNA"/>
</dbReference>
<keyword evidence="4" id="KW-0539">Nucleus</keyword>
<evidence type="ECO:0000256" key="2">
    <source>
        <dbReference type="ARBA" id="ARBA00022473"/>
    </source>
</evidence>
<feature type="domain" description="PARP catalytic" evidence="5">
    <location>
        <begin position="214"/>
        <end position="431"/>
    </location>
</feature>
<dbReference type="Pfam" id="PF23467">
    <property type="entry name" value="WWE_5"/>
    <property type="match status" value="1"/>
</dbReference>
<dbReference type="PROSITE" id="PS51059">
    <property type="entry name" value="PARP_CATALYTIC"/>
    <property type="match status" value="1"/>
</dbReference>
<dbReference type="InterPro" id="IPR022003">
    <property type="entry name" value="RST"/>
</dbReference>
<dbReference type="PANTHER" id="PTHR32263:SF19">
    <property type="entry name" value="OS03G0230300 PROTEIN"/>
    <property type="match status" value="1"/>
</dbReference>
<feature type="domain" description="RST" evidence="6">
    <location>
        <begin position="435"/>
        <end position="502"/>
    </location>
</feature>
<sequence>MNSTSMMTRNDQDHVQRNIADKVRVRVTPGIASSSASPPRTRAPACLYARLMMENYSTFKASGEPARFMRYEDGSWVDFPGEALGPVRSGFLDGKTVVEVELDGSTCLIDFARMLEIDLGSGGQRSVAWIDVNGKCFFPKTFVSSSVGDGPKKTENRGSGSVSEYPNIQIEIRIADNLYPIPTRHPNKRKRDMLGCEIDEGSSSSEKGQVVVAESGPATWQKVRRLKEAEKPYVMVRNLFLGWLGAVEPACSGVITAIWQCTRPDPLDKARSEVFKKRIEITKAVRGDPNVTFAWHATSADGVASILSHGFGLTNSGQNGIYLSPARSGHKSAIMSEEDDKGEKHVILCRVILGKCEKVEVGSTQLYPSGEEYDTGVDDINNPKRYVVWGTNMNTHILPECVVSYKLASSVTGEECALLLLVFLNGINGSSALKWMPNATNKLTAELFSKLSDSLPSPKVQDFHILCSKYKDGKVAKNDFMQGLRSIVGDEKLRSAMREIRG</sequence>
<dbReference type="AlphaFoldDB" id="A0AA88WJU5"/>
<dbReference type="Pfam" id="PF12174">
    <property type="entry name" value="RST"/>
    <property type="match status" value="1"/>
</dbReference>
<comment type="caution">
    <text evidence="7">The sequence shown here is derived from an EMBL/GenBank/DDBJ whole genome shotgun (WGS) entry which is preliminary data.</text>
</comment>
<evidence type="ECO:0000259" key="6">
    <source>
        <dbReference type="PROSITE" id="PS51879"/>
    </source>
</evidence>
<comment type="subcellular location">
    <subcellularLocation>
        <location evidence="1">Nucleus</location>
    </subcellularLocation>
</comment>
<reference evidence="7" key="1">
    <citation type="submission" date="2022-12" db="EMBL/GenBank/DDBJ databases">
        <title>Draft genome assemblies for two species of Escallonia (Escalloniales).</title>
        <authorList>
            <person name="Chanderbali A."/>
            <person name="Dervinis C."/>
            <person name="Anghel I."/>
            <person name="Soltis D."/>
            <person name="Soltis P."/>
            <person name="Zapata F."/>
        </authorList>
    </citation>
    <scope>NUCLEOTIDE SEQUENCE</scope>
    <source>
        <strain evidence="7">UCBG64.0493</strain>
        <tissue evidence="7">Leaf</tissue>
    </source>
</reference>
<evidence type="ECO:0008006" key="9">
    <source>
        <dbReference type="Google" id="ProtNLM"/>
    </source>
</evidence>
<dbReference type="InterPro" id="IPR057823">
    <property type="entry name" value="WWE_RCD1"/>
</dbReference>
<evidence type="ECO:0000313" key="7">
    <source>
        <dbReference type="EMBL" id="KAK3029136.1"/>
    </source>
</evidence>
<protein>
    <recommendedName>
        <fullName evidence="9">Poly [ADP-ribose] polymerase</fullName>
    </recommendedName>
</protein>
<name>A0AA88WJU5_9ASTE</name>
<evidence type="ECO:0000313" key="8">
    <source>
        <dbReference type="Proteomes" id="UP001188597"/>
    </source>
</evidence>
<accession>A0AA88WJU5</accession>
<gene>
    <name evidence="7" type="ORF">RJ639_038841</name>
</gene>
<dbReference type="InterPro" id="IPR012317">
    <property type="entry name" value="Poly(ADP-ribose)pol_cat_dom"/>
</dbReference>
<keyword evidence="3" id="KW-0346">Stress response</keyword>
<keyword evidence="8" id="KW-1185">Reference proteome</keyword>
<dbReference type="PROSITE" id="PS51879">
    <property type="entry name" value="RST"/>
    <property type="match status" value="1"/>
</dbReference>
<keyword evidence="2" id="KW-0217">Developmental protein</keyword>
<dbReference type="Gene3D" id="3.90.228.10">
    <property type="match status" value="1"/>
</dbReference>
<evidence type="ECO:0000256" key="4">
    <source>
        <dbReference type="ARBA" id="ARBA00023242"/>
    </source>
</evidence>
<evidence type="ECO:0000256" key="3">
    <source>
        <dbReference type="ARBA" id="ARBA00023016"/>
    </source>
</evidence>